<accession>A0ABY8CAJ0</accession>
<proteinExistence type="predicted"/>
<evidence type="ECO:0000256" key="3">
    <source>
        <dbReference type="ARBA" id="ARBA00022896"/>
    </source>
</evidence>
<evidence type="ECO:0000256" key="5">
    <source>
        <dbReference type="ARBA" id="ARBA00023002"/>
    </source>
</evidence>
<evidence type="ECO:0000313" key="9">
    <source>
        <dbReference type="Proteomes" id="UP001222275"/>
    </source>
</evidence>
<evidence type="ECO:0000256" key="2">
    <source>
        <dbReference type="ARBA" id="ARBA00022723"/>
    </source>
</evidence>
<gene>
    <name evidence="8" type="ORF">NR989_01675</name>
</gene>
<name>A0ABY8CAJ0_9GAMM</name>
<sequence length="212" mass="24549">MNISKQKIDTLLDNLVEQGWYEWPNAIPDSLCENLLAEIETYDELGDLQRAGIGRGEQHQLNNSVRRDEIKWLNGRSDSQLHYFEVMQILQTEMNRALFLGLFEYECHYALYPQGGFYKTHRDSFKGQANRMITTVLYLNPGWQADWGGELVLYNDEQTKQIARISPELGKMVIFMSEQIPHEVLPTQQPRASIAGWFRLNTTTAVVIDPPR</sequence>
<keyword evidence="4" id="KW-0223">Dioxygenase</keyword>
<keyword evidence="6" id="KW-0408">Iron</keyword>
<dbReference type="PANTHER" id="PTHR12907:SF26">
    <property type="entry name" value="HIF PROLYL HYDROXYLASE, ISOFORM C"/>
    <property type="match status" value="1"/>
</dbReference>
<keyword evidence="9" id="KW-1185">Reference proteome</keyword>
<dbReference type="Proteomes" id="UP001222275">
    <property type="component" value="Chromosome"/>
</dbReference>
<evidence type="ECO:0000256" key="1">
    <source>
        <dbReference type="ARBA" id="ARBA00001961"/>
    </source>
</evidence>
<feature type="domain" description="Fe2OG dioxygenase" evidence="7">
    <location>
        <begin position="98"/>
        <end position="200"/>
    </location>
</feature>
<evidence type="ECO:0000256" key="4">
    <source>
        <dbReference type="ARBA" id="ARBA00022964"/>
    </source>
</evidence>
<dbReference type="InterPro" id="IPR051559">
    <property type="entry name" value="HIF_prolyl_hydroxylases"/>
</dbReference>
<dbReference type="RefSeq" id="WP_275595241.1">
    <property type="nucleotide sequence ID" value="NZ_CP102381.1"/>
</dbReference>
<keyword evidence="2" id="KW-0479">Metal-binding</keyword>
<dbReference type="Gene3D" id="2.60.120.620">
    <property type="entry name" value="q2cbj1_9rhob like domain"/>
    <property type="match status" value="1"/>
</dbReference>
<dbReference type="PROSITE" id="PS51471">
    <property type="entry name" value="FE2OG_OXY"/>
    <property type="match status" value="1"/>
</dbReference>
<comment type="cofactor">
    <cofactor evidence="1">
        <name>L-ascorbate</name>
        <dbReference type="ChEBI" id="CHEBI:38290"/>
    </cofactor>
</comment>
<organism evidence="8 9">
    <name type="scientific">Thiomicrorhabdus lithotrophica</name>
    <dbReference type="NCBI Taxonomy" id="2949997"/>
    <lineage>
        <taxon>Bacteria</taxon>
        <taxon>Pseudomonadati</taxon>
        <taxon>Pseudomonadota</taxon>
        <taxon>Gammaproteobacteria</taxon>
        <taxon>Thiotrichales</taxon>
        <taxon>Piscirickettsiaceae</taxon>
        <taxon>Thiomicrorhabdus</taxon>
    </lineage>
</organism>
<dbReference type="InterPro" id="IPR006620">
    <property type="entry name" value="Pro_4_hyd_alph"/>
</dbReference>
<dbReference type="Pfam" id="PF13640">
    <property type="entry name" value="2OG-FeII_Oxy_3"/>
    <property type="match status" value="1"/>
</dbReference>
<keyword evidence="3" id="KW-0847">Vitamin C</keyword>
<dbReference type="EMBL" id="CP102381">
    <property type="protein sequence ID" value="WEJ62984.1"/>
    <property type="molecule type" value="Genomic_DNA"/>
</dbReference>
<evidence type="ECO:0000259" key="7">
    <source>
        <dbReference type="PROSITE" id="PS51471"/>
    </source>
</evidence>
<dbReference type="InterPro" id="IPR005123">
    <property type="entry name" value="Oxoglu/Fe-dep_dioxygenase_dom"/>
</dbReference>
<keyword evidence="5" id="KW-0560">Oxidoreductase</keyword>
<evidence type="ECO:0000256" key="6">
    <source>
        <dbReference type="ARBA" id="ARBA00023004"/>
    </source>
</evidence>
<dbReference type="SMART" id="SM00702">
    <property type="entry name" value="P4Hc"/>
    <property type="match status" value="1"/>
</dbReference>
<dbReference type="InterPro" id="IPR044862">
    <property type="entry name" value="Pro_4_hyd_alph_FE2OG_OXY"/>
</dbReference>
<protein>
    <submittedName>
        <fullName evidence="8">2OG-Fe(II) oxygenase</fullName>
    </submittedName>
</protein>
<evidence type="ECO:0000313" key="8">
    <source>
        <dbReference type="EMBL" id="WEJ62984.1"/>
    </source>
</evidence>
<reference evidence="8 9" key="1">
    <citation type="submission" date="2022-06" db="EMBL/GenBank/DDBJ databases">
        <title>Thiomicrohabdus sp. nov, an obligately chemolithoautotrophic, sulfur-oxidizing bacterium isolated from beach of Guanyin Mountain. Amoy.</title>
        <authorList>
            <person name="Zhu H."/>
        </authorList>
    </citation>
    <scope>NUCLEOTIDE SEQUENCE [LARGE SCALE GENOMIC DNA]</scope>
    <source>
        <strain evidence="8 9">XGS-01</strain>
    </source>
</reference>
<dbReference type="PANTHER" id="PTHR12907">
    <property type="entry name" value="EGL NINE HOMOLOG-RELATED"/>
    <property type="match status" value="1"/>
</dbReference>